<dbReference type="PROSITE" id="PS50003">
    <property type="entry name" value="PH_DOMAIN"/>
    <property type="match status" value="1"/>
</dbReference>
<keyword evidence="3 6" id="KW-0547">Nucleotide-binding</keyword>
<dbReference type="InterPro" id="IPR001849">
    <property type="entry name" value="PH_domain"/>
</dbReference>
<dbReference type="Gene3D" id="1.10.510.10">
    <property type="entry name" value="Transferase(Phosphotransferase) domain 1"/>
    <property type="match status" value="1"/>
</dbReference>
<dbReference type="SMART" id="SM00233">
    <property type="entry name" value="PH"/>
    <property type="match status" value="1"/>
</dbReference>
<evidence type="ECO:0000313" key="10">
    <source>
        <dbReference type="EMBL" id="CAD9676814.1"/>
    </source>
</evidence>
<keyword evidence="4" id="KW-0418">Kinase</keyword>
<feature type="domain" description="PH" evidence="8">
    <location>
        <begin position="407"/>
        <end position="516"/>
    </location>
</feature>
<proteinExistence type="predicted"/>
<dbReference type="Pfam" id="PF00069">
    <property type="entry name" value="Pkinase"/>
    <property type="match status" value="1"/>
</dbReference>
<feature type="compositionally biased region" description="Basic and acidic residues" evidence="7">
    <location>
        <begin position="365"/>
        <end position="378"/>
    </location>
</feature>
<dbReference type="SUPFAM" id="SSF56112">
    <property type="entry name" value="Protein kinase-like (PK-like)"/>
    <property type="match status" value="1"/>
</dbReference>
<evidence type="ECO:0000256" key="7">
    <source>
        <dbReference type="SAM" id="MobiDB-lite"/>
    </source>
</evidence>
<gene>
    <name evidence="10" type="ORF">QSP1433_LOCUS5547</name>
</gene>
<sequence length="527" mass="59739">MADERRISKTPVVPFEDEDFSLDEKKIKLGDALGRGAFSTVYKANYDGLPVAIKEQKVQDAHLESYILKELAILRRCNHPKLVAYIGACKVKSDVIYIATEYCSGGDLRRFLQTNHIIGWKLRVSIAVDVAEGLAYLHDRSLIHRDIKTENVLLDPNFNAKLCDFGFARVAETKTDQGRPMTMCGTDEFMAPEVIFGMEYNEKADIFGFGIILAEMISRKIPGKAQKFLERQPISGFTVSKDELQAMKEQFDPPMSLFLLCEECLGDEGLDRPSAEECFNWLDDLANELPPDPEGRPNMRESMLLRDVKNDLELINSGQQAIAEGRSEVIGSAFKDDDDRILQSDRSKIRIATLQALEEEESYVEENKRSSESRDSIKRRSRKDSKAPAPHVNSEPPRPSLSDHVKHNVMSGYIVKRGGRVKTWRKRFMVMTTEGLVYFKTREDFYNKPDAMQGIVRFSEMTIPPGSDCVSSSVPFLNTGKQNSFRILTKARARYFCCGDAKLSSQWTKSINSAYLAWQKSQSEELK</sequence>
<dbReference type="PANTHER" id="PTHR46485">
    <property type="entry name" value="LIM DOMAIN KINASE 1"/>
    <property type="match status" value="1"/>
</dbReference>
<organism evidence="10">
    <name type="scientific">Mucochytrium quahogii</name>
    <dbReference type="NCBI Taxonomy" id="96639"/>
    <lineage>
        <taxon>Eukaryota</taxon>
        <taxon>Sar</taxon>
        <taxon>Stramenopiles</taxon>
        <taxon>Bigyra</taxon>
        <taxon>Labyrinthulomycetes</taxon>
        <taxon>Thraustochytrida</taxon>
        <taxon>Thraustochytriidae</taxon>
        <taxon>Mucochytrium</taxon>
    </lineage>
</organism>
<dbReference type="AlphaFoldDB" id="A0A7S2WAU8"/>
<evidence type="ECO:0000256" key="1">
    <source>
        <dbReference type="ARBA" id="ARBA00022527"/>
    </source>
</evidence>
<evidence type="ECO:0000256" key="5">
    <source>
        <dbReference type="ARBA" id="ARBA00022840"/>
    </source>
</evidence>
<evidence type="ECO:0000256" key="6">
    <source>
        <dbReference type="PROSITE-ProRule" id="PRU10141"/>
    </source>
</evidence>
<dbReference type="PROSITE" id="PS00108">
    <property type="entry name" value="PROTEIN_KINASE_ST"/>
    <property type="match status" value="1"/>
</dbReference>
<evidence type="ECO:0000259" key="8">
    <source>
        <dbReference type="PROSITE" id="PS50003"/>
    </source>
</evidence>
<dbReference type="PROSITE" id="PS50011">
    <property type="entry name" value="PROTEIN_KINASE_DOM"/>
    <property type="match status" value="1"/>
</dbReference>
<dbReference type="Gene3D" id="3.30.200.20">
    <property type="entry name" value="Phosphorylase Kinase, domain 1"/>
    <property type="match status" value="1"/>
</dbReference>
<name>A0A7S2WAU8_9STRA</name>
<keyword evidence="1" id="KW-0723">Serine/threonine-protein kinase</keyword>
<reference evidence="10" key="1">
    <citation type="submission" date="2021-01" db="EMBL/GenBank/DDBJ databases">
        <authorList>
            <person name="Corre E."/>
            <person name="Pelletier E."/>
            <person name="Niang G."/>
            <person name="Scheremetjew M."/>
            <person name="Finn R."/>
            <person name="Kale V."/>
            <person name="Holt S."/>
            <person name="Cochrane G."/>
            <person name="Meng A."/>
            <person name="Brown T."/>
            <person name="Cohen L."/>
        </authorList>
    </citation>
    <scope>NUCLEOTIDE SEQUENCE</scope>
    <source>
        <strain evidence="10">NY070348D</strain>
    </source>
</reference>
<keyword evidence="2" id="KW-0808">Transferase</keyword>
<feature type="binding site" evidence="6">
    <location>
        <position position="54"/>
    </location>
    <ligand>
        <name>ATP</name>
        <dbReference type="ChEBI" id="CHEBI:30616"/>
    </ligand>
</feature>
<accession>A0A7S2WAU8</accession>
<dbReference type="PROSITE" id="PS00107">
    <property type="entry name" value="PROTEIN_KINASE_ATP"/>
    <property type="match status" value="1"/>
</dbReference>
<dbReference type="GO" id="GO:0005524">
    <property type="term" value="F:ATP binding"/>
    <property type="evidence" value="ECO:0007669"/>
    <property type="project" value="UniProtKB-UniRule"/>
</dbReference>
<dbReference type="EMBL" id="HBHK01009002">
    <property type="protein sequence ID" value="CAD9676814.1"/>
    <property type="molecule type" value="Transcribed_RNA"/>
</dbReference>
<evidence type="ECO:0000256" key="3">
    <source>
        <dbReference type="ARBA" id="ARBA00022741"/>
    </source>
</evidence>
<dbReference type="GO" id="GO:0004674">
    <property type="term" value="F:protein serine/threonine kinase activity"/>
    <property type="evidence" value="ECO:0007669"/>
    <property type="project" value="UniProtKB-KW"/>
</dbReference>
<feature type="region of interest" description="Disordered" evidence="7">
    <location>
        <begin position="360"/>
        <end position="404"/>
    </location>
</feature>
<dbReference type="InterPro" id="IPR011993">
    <property type="entry name" value="PH-like_dom_sf"/>
</dbReference>
<protein>
    <submittedName>
        <fullName evidence="10">Uncharacterized protein</fullName>
    </submittedName>
</protein>
<keyword evidence="5 6" id="KW-0067">ATP-binding</keyword>
<dbReference type="InterPro" id="IPR050940">
    <property type="entry name" value="Actin_reg-Ser/Thr_kinase"/>
</dbReference>
<dbReference type="InterPro" id="IPR011009">
    <property type="entry name" value="Kinase-like_dom_sf"/>
</dbReference>
<dbReference type="InterPro" id="IPR008271">
    <property type="entry name" value="Ser/Thr_kinase_AS"/>
</dbReference>
<dbReference type="SMART" id="SM00220">
    <property type="entry name" value="S_TKc"/>
    <property type="match status" value="1"/>
</dbReference>
<feature type="domain" description="Protein kinase" evidence="9">
    <location>
        <begin position="27"/>
        <end position="315"/>
    </location>
</feature>
<dbReference type="SUPFAM" id="SSF50729">
    <property type="entry name" value="PH domain-like"/>
    <property type="match status" value="1"/>
</dbReference>
<dbReference type="InterPro" id="IPR017441">
    <property type="entry name" value="Protein_kinase_ATP_BS"/>
</dbReference>
<dbReference type="Gene3D" id="2.30.29.30">
    <property type="entry name" value="Pleckstrin-homology domain (PH domain)/Phosphotyrosine-binding domain (PTB)"/>
    <property type="match status" value="1"/>
</dbReference>
<dbReference type="InterPro" id="IPR000719">
    <property type="entry name" value="Prot_kinase_dom"/>
</dbReference>
<evidence type="ECO:0000256" key="4">
    <source>
        <dbReference type="ARBA" id="ARBA00022777"/>
    </source>
</evidence>
<dbReference type="Pfam" id="PF00169">
    <property type="entry name" value="PH"/>
    <property type="match status" value="1"/>
</dbReference>
<dbReference type="PANTHER" id="PTHR46485:SF5">
    <property type="entry name" value="CENTER DIVIDER, ISOFORM A"/>
    <property type="match status" value="1"/>
</dbReference>
<evidence type="ECO:0000259" key="9">
    <source>
        <dbReference type="PROSITE" id="PS50011"/>
    </source>
</evidence>
<evidence type="ECO:0000256" key="2">
    <source>
        <dbReference type="ARBA" id="ARBA00022679"/>
    </source>
</evidence>